<evidence type="ECO:0000313" key="4">
    <source>
        <dbReference type="Proteomes" id="UP000724149"/>
    </source>
</evidence>
<name>A0ABS2GKU5_9FIRM</name>
<dbReference type="InterPro" id="IPR050278">
    <property type="entry name" value="Serine_Prot_S9B/DPPIV"/>
</dbReference>
<dbReference type="Pfam" id="PF00326">
    <property type="entry name" value="Peptidase_S9"/>
    <property type="match status" value="1"/>
</dbReference>
<protein>
    <submittedName>
        <fullName evidence="3">DPP IV N-terminal domain-containing protein</fullName>
    </submittedName>
</protein>
<organism evidence="3 4">
    <name type="scientific">Hydrogenoanaerobacterium saccharovorans</name>
    <dbReference type="NCBI Taxonomy" id="474960"/>
    <lineage>
        <taxon>Bacteria</taxon>
        <taxon>Bacillati</taxon>
        <taxon>Bacillota</taxon>
        <taxon>Clostridia</taxon>
        <taxon>Eubacteriales</taxon>
        <taxon>Oscillospiraceae</taxon>
        <taxon>Hydrogenoanaerobacterium</taxon>
    </lineage>
</organism>
<gene>
    <name evidence="3" type="ORF">H9X81_05235</name>
</gene>
<evidence type="ECO:0000313" key="3">
    <source>
        <dbReference type="EMBL" id="MBM6923097.1"/>
    </source>
</evidence>
<feature type="domain" description="Dipeptidylpeptidase IV N-terminal" evidence="2">
    <location>
        <begin position="114"/>
        <end position="437"/>
    </location>
</feature>
<dbReference type="EMBL" id="JACSNR010000004">
    <property type="protein sequence ID" value="MBM6923097.1"/>
    <property type="molecule type" value="Genomic_DNA"/>
</dbReference>
<dbReference type="SUPFAM" id="SSF53474">
    <property type="entry name" value="alpha/beta-Hydrolases"/>
    <property type="match status" value="1"/>
</dbReference>
<dbReference type="RefSeq" id="WP_204720347.1">
    <property type="nucleotide sequence ID" value="NZ_JACSNR010000004.1"/>
</dbReference>
<dbReference type="Gene3D" id="2.140.10.30">
    <property type="entry name" value="Dipeptidylpeptidase IV, N-terminal domain"/>
    <property type="match status" value="1"/>
</dbReference>
<feature type="domain" description="Peptidase S9 prolyl oligopeptidase catalytic" evidence="1">
    <location>
        <begin position="552"/>
        <end position="741"/>
    </location>
</feature>
<reference evidence="3 4" key="1">
    <citation type="journal article" date="2021" name="Sci. Rep.">
        <title>The distribution of antibiotic resistance genes in chicken gut microbiota commensals.</title>
        <authorList>
            <person name="Juricova H."/>
            <person name="Matiasovicova J."/>
            <person name="Kubasova T."/>
            <person name="Cejkova D."/>
            <person name="Rychlik I."/>
        </authorList>
    </citation>
    <scope>NUCLEOTIDE SEQUENCE [LARGE SCALE GENOMIC DNA]</scope>
    <source>
        <strain evidence="3 4">An564</strain>
    </source>
</reference>
<dbReference type="InterPro" id="IPR001375">
    <property type="entry name" value="Peptidase_S9_cat"/>
</dbReference>
<dbReference type="InterPro" id="IPR029058">
    <property type="entry name" value="AB_hydrolase_fold"/>
</dbReference>
<evidence type="ECO:0000259" key="1">
    <source>
        <dbReference type="Pfam" id="PF00326"/>
    </source>
</evidence>
<dbReference type="Gene3D" id="3.40.50.1820">
    <property type="entry name" value="alpha/beta hydrolase"/>
    <property type="match status" value="1"/>
</dbReference>
<dbReference type="SUPFAM" id="SSF82171">
    <property type="entry name" value="DPP6 N-terminal domain-like"/>
    <property type="match status" value="1"/>
</dbReference>
<sequence>MQDIKTRYEHAGRFLPGQVERLVLNGEPVIRRSPAGVLYFAREYRLPDGAVAREFVSLARDGSTAPLFDAAKLCSLLGLEGSVLPFSDCEFCDTSLKFRHQGADCVWRFADDSIIRLPAPLPEETPSPDEESALFLRGHDLWLRRCASGEEVRLTWDGVEDCDYGRLVDYDASITMERTGYVQHPLAVWSPDSRKFLTFKIDMRPVKQLYAIEAFDDPHSESIRPRLHSYRCPFPEDSDRELPIVTLWLGDAVNGTLRQLDCEPYCFPLLLGNTSSSYARWLEDSSAVYFTWFSRGNKKARLCLCDAETGEVRTLVEESHEKFLNVGTGGTLDGFGNYRFSNFVTGDRKWSFWQSERDGLARLYRYNNADGSCEGAITPEGIIVQQLVAVDPERQQIYFMANNLPEYSDPYYHGLCRVNFDGTGFSLLTPEDGEHMVRIFPDCLADTWSRVDQAPVTVLRDRDGGFLCEVIRADISALLEAGYIMPERFQVTATDGETPLYGILIRPAGMEAGKTYPFIDYIYGGMQIANVPKAFTWKTANGRESFGGLQEYAQLGIAGIILDGLGTPCRGRKIHDVSYENIHGCAGLADHVGTLGQLKTLFPFLDLDRAGIWGNSGGGCATSRAMLEYPGVYKVGVASAGNHDQRMYENTWTERYYGLYNRETYLKGDNTALAPNLEGKLLLACGMLDDNVPMAQTVRLIDALQRADKDFDFILLPRLNHNVPADPYFIRRKMDFFTRWLLCEEPPAEYRFPR</sequence>
<proteinExistence type="predicted"/>
<dbReference type="InterPro" id="IPR002469">
    <property type="entry name" value="Peptidase_S9B_N"/>
</dbReference>
<dbReference type="Proteomes" id="UP000724149">
    <property type="component" value="Unassembled WGS sequence"/>
</dbReference>
<accession>A0ABS2GKU5</accession>
<comment type="caution">
    <text evidence="3">The sequence shown here is derived from an EMBL/GenBank/DDBJ whole genome shotgun (WGS) entry which is preliminary data.</text>
</comment>
<keyword evidence="4" id="KW-1185">Reference proteome</keyword>
<evidence type="ECO:0000259" key="2">
    <source>
        <dbReference type="Pfam" id="PF00930"/>
    </source>
</evidence>
<dbReference type="Pfam" id="PF00930">
    <property type="entry name" value="DPPIV_N"/>
    <property type="match status" value="1"/>
</dbReference>
<dbReference type="PANTHER" id="PTHR11731">
    <property type="entry name" value="PROTEASE FAMILY S9B,C DIPEPTIDYL-PEPTIDASE IV-RELATED"/>
    <property type="match status" value="1"/>
</dbReference>